<accession>A0A482WIM8</accession>
<evidence type="ECO:0000313" key="2">
    <source>
        <dbReference type="EMBL" id="RZF33353.1"/>
    </source>
</evidence>
<dbReference type="EMBL" id="QKKF02034243">
    <property type="protein sequence ID" value="RZF33353.1"/>
    <property type="molecule type" value="Genomic_DNA"/>
</dbReference>
<feature type="region of interest" description="Disordered" evidence="1">
    <location>
        <begin position="44"/>
        <end position="74"/>
    </location>
</feature>
<organism evidence="2 3">
    <name type="scientific">Laodelphax striatellus</name>
    <name type="common">Small brown planthopper</name>
    <name type="synonym">Delphax striatella</name>
    <dbReference type="NCBI Taxonomy" id="195883"/>
    <lineage>
        <taxon>Eukaryota</taxon>
        <taxon>Metazoa</taxon>
        <taxon>Ecdysozoa</taxon>
        <taxon>Arthropoda</taxon>
        <taxon>Hexapoda</taxon>
        <taxon>Insecta</taxon>
        <taxon>Pterygota</taxon>
        <taxon>Neoptera</taxon>
        <taxon>Paraneoptera</taxon>
        <taxon>Hemiptera</taxon>
        <taxon>Auchenorrhyncha</taxon>
        <taxon>Fulgoroidea</taxon>
        <taxon>Delphacidae</taxon>
        <taxon>Criomorphinae</taxon>
        <taxon>Laodelphax</taxon>
    </lineage>
</organism>
<sequence>MNTNNGCWVAVTGDNAPSSPLQPHRADELMRYCAALILHSTPVGEPSSSDWQSTATATVARSTGHRADHIRPEPSSAAQRYVCRVALHLLQPRNATEPRAHQNVFLSGGCSRAELKNLDELKNAISQEIAAIPAEMK</sequence>
<reference evidence="2 3" key="1">
    <citation type="journal article" date="2017" name="Gigascience">
        <title>Genome sequence of the small brown planthopper, Laodelphax striatellus.</title>
        <authorList>
            <person name="Zhu J."/>
            <person name="Jiang F."/>
            <person name="Wang X."/>
            <person name="Yang P."/>
            <person name="Bao Y."/>
            <person name="Zhao W."/>
            <person name="Wang W."/>
            <person name="Lu H."/>
            <person name="Wang Q."/>
            <person name="Cui N."/>
            <person name="Li J."/>
            <person name="Chen X."/>
            <person name="Luo L."/>
            <person name="Yu J."/>
            <person name="Kang L."/>
            <person name="Cui F."/>
        </authorList>
    </citation>
    <scope>NUCLEOTIDE SEQUENCE [LARGE SCALE GENOMIC DNA]</scope>
    <source>
        <strain evidence="2">Lst14</strain>
    </source>
</reference>
<name>A0A482WIM8_LAOST</name>
<comment type="caution">
    <text evidence="2">The sequence shown here is derived from an EMBL/GenBank/DDBJ whole genome shotgun (WGS) entry which is preliminary data.</text>
</comment>
<gene>
    <name evidence="2" type="ORF">LSTR_LSTR007698</name>
</gene>
<evidence type="ECO:0000313" key="3">
    <source>
        <dbReference type="Proteomes" id="UP000291343"/>
    </source>
</evidence>
<dbReference type="InParanoid" id="A0A482WIM8"/>
<feature type="compositionally biased region" description="Polar residues" evidence="1">
    <location>
        <begin position="46"/>
        <end position="61"/>
    </location>
</feature>
<dbReference type="Proteomes" id="UP000291343">
    <property type="component" value="Unassembled WGS sequence"/>
</dbReference>
<dbReference type="AlphaFoldDB" id="A0A482WIM8"/>
<keyword evidence="3" id="KW-1185">Reference proteome</keyword>
<evidence type="ECO:0000256" key="1">
    <source>
        <dbReference type="SAM" id="MobiDB-lite"/>
    </source>
</evidence>
<protein>
    <submittedName>
        <fullName evidence="2">Uncharacterized protein</fullName>
    </submittedName>
</protein>
<proteinExistence type="predicted"/>